<dbReference type="GO" id="GO:0005886">
    <property type="term" value="C:plasma membrane"/>
    <property type="evidence" value="ECO:0007669"/>
    <property type="project" value="UniProtKB-SubCell"/>
</dbReference>
<evidence type="ECO:0000256" key="2">
    <source>
        <dbReference type="ARBA" id="ARBA00022448"/>
    </source>
</evidence>
<keyword evidence="2" id="KW-0813">Transport</keyword>
<comment type="caution">
    <text evidence="5">The sequence shown here is derived from an EMBL/GenBank/DDBJ whole genome shotgun (WGS) entry which is preliminary data.</text>
</comment>
<evidence type="ECO:0000256" key="3">
    <source>
        <dbReference type="ARBA" id="ARBA00022475"/>
    </source>
</evidence>
<organism evidence="5">
    <name type="scientific">human gut metagenome</name>
    <dbReference type="NCBI Taxonomy" id="408170"/>
    <lineage>
        <taxon>unclassified sequences</taxon>
        <taxon>metagenomes</taxon>
        <taxon>organismal metagenomes</taxon>
    </lineage>
</organism>
<protein>
    <submittedName>
        <fullName evidence="5">Dipeptide transport system permease protein DppB</fullName>
    </submittedName>
</protein>
<sequence>ILGVSILVFFIMHVLASDPTSIILGQHATQDQIVALRNQLGLDNPLYIQYFDFMKGLCTGDFGTSLI</sequence>
<dbReference type="Pfam" id="PF19300">
    <property type="entry name" value="BPD_transp_1_N"/>
    <property type="match status" value="1"/>
</dbReference>
<dbReference type="AlphaFoldDB" id="W1XK09"/>
<keyword evidence="3" id="KW-0472">Membrane</keyword>
<proteinExistence type="predicted"/>
<evidence type="ECO:0000313" key="5">
    <source>
        <dbReference type="EMBL" id="ETJ30597.1"/>
    </source>
</evidence>
<reference evidence="5" key="1">
    <citation type="submission" date="2013-12" db="EMBL/GenBank/DDBJ databases">
        <title>A Varibaculum cambriense genome reconstructed from a premature infant gut community with otherwise low bacterial novelty that shifts toward anaerobic metabolism during the third week of life.</title>
        <authorList>
            <person name="Brown C.T."/>
            <person name="Sharon I."/>
            <person name="Thomas B.C."/>
            <person name="Castelle C.J."/>
            <person name="Morowitz M.J."/>
            <person name="Banfield J.F."/>
        </authorList>
    </citation>
    <scope>NUCLEOTIDE SEQUENCE</scope>
</reference>
<feature type="non-terminal residue" evidence="5">
    <location>
        <position position="1"/>
    </location>
</feature>
<dbReference type="EMBL" id="AZMM01014886">
    <property type="protein sequence ID" value="ETJ30597.1"/>
    <property type="molecule type" value="Genomic_DNA"/>
</dbReference>
<evidence type="ECO:0000256" key="1">
    <source>
        <dbReference type="ARBA" id="ARBA00004651"/>
    </source>
</evidence>
<evidence type="ECO:0000259" key="4">
    <source>
        <dbReference type="Pfam" id="PF19300"/>
    </source>
</evidence>
<dbReference type="PANTHER" id="PTHR43163:SF6">
    <property type="entry name" value="DIPEPTIDE TRANSPORT SYSTEM PERMEASE PROTEIN DPPB-RELATED"/>
    <property type="match status" value="1"/>
</dbReference>
<gene>
    <name evidence="5" type="ORF">Q604_UNBC14886G0001</name>
</gene>
<feature type="domain" description="ABC transporter type 1 GsiC-like N-terminal" evidence="4">
    <location>
        <begin position="2"/>
        <end position="60"/>
    </location>
</feature>
<comment type="subcellular location">
    <subcellularLocation>
        <location evidence="1">Cell membrane</location>
        <topology evidence="1">Multi-pass membrane protein</topology>
    </subcellularLocation>
</comment>
<feature type="non-terminal residue" evidence="5">
    <location>
        <position position="67"/>
    </location>
</feature>
<dbReference type="PANTHER" id="PTHR43163">
    <property type="entry name" value="DIPEPTIDE TRANSPORT SYSTEM PERMEASE PROTEIN DPPB-RELATED"/>
    <property type="match status" value="1"/>
</dbReference>
<name>W1XK09_9ZZZZ</name>
<keyword evidence="3" id="KW-1003">Cell membrane</keyword>
<accession>W1XK09</accession>
<dbReference type="InterPro" id="IPR045621">
    <property type="entry name" value="BPD_transp_1_N"/>
</dbReference>